<evidence type="ECO:0000313" key="2">
    <source>
        <dbReference type="Proteomes" id="UP000043763"/>
    </source>
</evidence>
<keyword evidence="2" id="KW-1185">Reference proteome</keyword>
<protein>
    <submittedName>
        <fullName evidence="1">Uncharacterized protein</fullName>
    </submittedName>
</protein>
<organism evidence="1 2">
    <name type="scientific">Brachyspira suanatina</name>
    <dbReference type="NCBI Taxonomy" id="381802"/>
    <lineage>
        <taxon>Bacteria</taxon>
        <taxon>Pseudomonadati</taxon>
        <taxon>Spirochaetota</taxon>
        <taxon>Spirochaetia</taxon>
        <taxon>Brachyspirales</taxon>
        <taxon>Brachyspiraceae</taxon>
        <taxon>Brachyspira</taxon>
    </lineage>
</organism>
<dbReference type="Proteomes" id="UP000043763">
    <property type="component" value="Unassembled WGS sequence"/>
</dbReference>
<gene>
    <name evidence="1" type="ORF">BRSU_1949</name>
</gene>
<reference evidence="2" key="1">
    <citation type="submission" date="2015-04" db="EMBL/GenBank/DDBJ databases">
        <authorList>
            <person name="Mushtaq Mamoona"/>
        </authorList>
    </citation>
    <scope>NUCLEOTIDE SEQUENCE [LARGE SCALE GENOMIC DNA]</scope>
    <source>
        <strain evidence="2">AN4859/03</strain>
    </source>
</reference>
<proteinExistence type="predicted"/>
<evidence type="ECO:0000313" key="1">
    <source>
        <dbReference type="EMBL" id="CRF34214.1"/>
    </source>
</evidence>
<accession>A0A0G4K8D5</accession>
<dbReference type="RefSeq" id="WP_048595098.1">
    <property type="nucleotide sequence ID" value="NZ_CVLB01000001.1"/>
</dbReference>
<dbReference type="EMBL" id="CVLB01000001">
    <property type="protein sequence ID" value="CRF34214.1"/>
    <property type="molecule type" value="Genomic_DNA"/>
</dbReference>
<sequence length="1244" mass="150403">MEMSVKNYIDQFDKNIILLYKDIISNSDQCNLAIQKDEEKKELFTYIFNNYLDNESPLRSLYIFYGVTLKDIKIFKSIENFCINTIKDKVNKINFNTVRNIFIHLDTILFLSDNGKLDESIYDTILFDEYLYLIKENINKINLSNAFYYIQSVVSIFAIKFFNNKLIDLDDIQKIIDTIYLFNVYGQFSILQTIISIILDSNNNKEIIKDEQIYNNLVKTSIKIFSNEELIKKSPYKNIVIRLVKSIVDVLCDNEKYIIDIIKTFFPSDEEKLNKIFQTISNYDYADDLDIIIYCLSKRNIDINKIFSGFQFYIIIRYLALYFKDEKIIINDIDLSSYIDIVKKSFLDYCKNYEIKKHGFIFPKRYENILSSLNPTKEEFNDFSENMKIFFYYNIIDEGSPLFELIPENVKKEKILDRQFREKLEKEEKEAFEYQTECIHLFFDKDKLVEDVNKIINKLGNDADFTTLDMYNTISDKYKRKEEYLKDDYIIVNPFIKYYFLTTSKDFNSGLRMTDIIDYINDYWDKHWAIHLYNYILYLNSYPRNNKVEFTDEEKVKIKEYFNYNNYQNNISDLINIVKCSDKYFLYFIYYRLENIFEGIDFEYTEELIYNLVKIPYYYYNRDVKLYKNYFYLDYNGIWTESFFNEINFENFFNKNEDCKINIIKKLIENIDRSNLIDEFKGYYHILSIIKIYDSLEENEKIEFKDSISELILEFYRLSLYKKEESIVSDVISDFINKNNLKLEILKMINSFEYINYYHFKYINNLQLELLQNDELYKNEFICDFLYKIRLKIYKKEIQIVKNISPHISATIKNYIGNICKYKDKDITDEEELKSLKDIISNINNELKNNIDFNFNEYMFYTNFLYLQSFIINDITLWNYFTEYISNNIENYHDDMIAERYIFENLFSNIDKNKFNFNLFVDKLIKCHNKISPKYIEEGIIPNENLIIGLLNKIIFILAKLNIERELYKRIYNEINILNIEIREKLESILFSIIKPVKIIKNNDIYEVYYLSSGYNILNTNNIDDIVNELIPYDEEEVSKILYFKYLLKDMENGVMTFSHPYTYEDHNEKLYDINSKIYISCFSKTVNTNNVYAMWKIYGYTENDDIIKVRITFNKRILIKSILERFVNNAVYYIGDIEYDPNKNITNVNDDIKDFFYKSDAFQFENEFRILVDCNNVQYIDRNTEFEKDIVKDMPVYLQLPISKEIYKTINLYSDYSFNPYKNIDEKYRKDNQDILKKKQNKI</sequence>
<dbReference type="OrthoDB" id="8548541at2"/>
<name>A0A0G4K8D5_9SPIR</name>
<dbReference type="AlphaFoldDB" id="A0A0G4K8D5"/>